<reference evidence="1" key="1">
    <citation type="submission" date="2021-06" db="EMBL/GenBank/DDBJ databases">
        <authorList>
            <person name="Kallberg Y."/>
            <person name="Tangrot J."/>
            <person name="Rosling A."/>
        </authorList>
    </citation>
    <scope>NUCLEOTIDE SEQUENCE</scope>
    <source>
        <strain evidence="1">IN212</strain>
    </source>
</reference>
<dbReference type="EMBL" id="CAJVPZ010049178">
    <property type="protein sequence ID" value="CAG8775419.1"/>
    <property type="molecule type" value="Genomic_DNA"/>
</dbReference>
<dbReference type="AlphaFoldDB" id="A0A9N9JDH2"/>
<sequence>EYTPGTPKYYIELAKRCIDFDSKKNGGAFNILKKLRDGMDSNSANKLKALCKGSISNPKTRGPESLD</sequence>
<gene>
    <name evidence="1" type="ORF">RFULGI_LOCUS15388</name>
</gene>
<comment type="caution">
    <text evidence="1">The sequence shown here is derived from an EMBL/GenBank/DDBJ whole genome shotgun (WGS) entry which is preliminary data.</text>
</comment>
<dbReference type="Proteomes" id="UP000789396">
    <property type="component" value="Unassembled WGS sequence"/>
</dbReference>
<feature type="non-terminal residue" evidence="1">
    <location>
        <position position="67"/>
    </location>
</feature>
<proteinExistence type="predicted"/>
<keyword evidence="2" id="KW-1185">Reference proteome</keyword>
<evidence type="ECO:0000313" key="2">
    <source>
        <dbReference type="Proteomes" id="UP000789396"/>
    </source>
</evidence>
<feature type="non-terminal residue" evidence="1">
    <location>
        <position position="1"/>
    </location>
</feature>
<accession>A0A9N9JDH2</accession>
<evidence type="ECO:0000313" key="1">
    <source>
        <dbReference type="EMBL" id="CAG8775419.1"/>
    </source>
</evidence>
<protein>
    <submittedName>
        <fullName evidence="1">2378_t:CDS:1</fullName>
    </submittedName>
</protein>
<organism evidence="1 2">
    <name type="scientific">Racocetra fulgida</name>
    <dbReference type="NCBI Taxonomy" id="60492"/>
    <lineage>
        <taxon>Eukaryota</taxon>
        <taxon>Fungi</taxon>
        <taxon>Fungi incertae sedis</taxon>
        <taxon>Mucoromycota</taxon>
        <taxon>Glomeromycotina</taxon>
        <taxon>Glomeromycetes</taxon>
        <taxon>Diversisporales</taxon>
        <taxon>Gigasporaceae</taxon>
        <taxon>Racocetra</taxon>
    </lineage>
</organism>
<name>A0A9N9JDH2_9GLOM</name>